<gene>
    <name evidence="1" type="ORF">EEDITHA_LOCUS12942</name>
</gene>
<dbReference type="AlphaFoldDB" id="A0AAU9UI52"/>
<keyword evidence="2" id="KW-1185">Reference proteome</keyword>
<evidence type="ECO:0000313" key="2">
    <source>
        <dbReference type="Proteomes" id="UP001153954"/>
    </source>
</evidence>
<dbReference type="EMBL" id="CAKOGL010000018">
    <property type="protein sequence ID" value="CAH2097757.1"/>
    <property type="molecule type" value="Genomic_DNA"/>
</dbReference>
<dbReference type="Proteomes" id="UP001153954">
    <property type="component" value="Unassembled WGS sequence"/>
</dbReference>
<evidence type="ECO:0000313" key="1">
    <source>
        <dbReference type="EMBL" id="CAH2097757.1"/>
    </source>
</evidence>
<sequence>MATSYQVNVPMLKLRENYNEWTFAAENFLILEDKLHCIKPETGKVIEAADDARTKAKLIMTIDSVRCLHQRREDYVGAMEQIKGIIR</sequence>
<name>A0AAU9UI52_EUPED</name>
<organism evidence="1 2">
    <name type="scientific">Euphydryas editha</name>
    <name type="common">Edith's checkerspot</name>
    <dbReference type="NCBI Taxonomy" id="104508"/>
    <lineage>
        <taxon>Eukaryota</taxon>
        <taxon>Metazoa</taxon>
        <taxon>Ecdysozoa</taxon>
        <taxon>Arthropoda</taxon>
        <taxon>Hexapoda</taxon>
        <taxon>Insecta</taxon>
        <taxon>Pterygota</taxon>
        <taxon>Neoptera</taxon>
        <taxon>Endopterygota</taxon>
        <taxon>Lepidoptera</taxon>
        <taxon>Glossata</taxon>
        <taxon>Ditrysia</taxon>
        <taxon>Papilionoidea</taxon>
        <taxon>Nymphalidae</taxon>
        <taxon>Nymphalinae</taxon>
        <taxon>Euphydryas</taxon>
    </lineage>
</organism>
<reference evidence="1" key="1">
    <citation type="submission" date="2022-03" db="EMBL/GenBank/DDBJ databases">
        <authorList>
            <person name="Tunstrom K."/>
        </authorList>
    </citation>
    <scope>NUCLEOTIDE SEQUENCE</scope>
</reference>
<comment type="caution">
    <text evidence="1">The sequence shown here is derived from an EMBL/GenBank/DDBJ whole genome shotgun (WGS) entry which is preliminary data.</text>
</comment>
<accession>A0AAU9UI52</accession>
<proteinExistence type="predicted"/>
<protein>
    <submittedName>
        <fullName evidence="1">Uncharacterized protein</fullName>
    </submittedName>
</protein>